<dbReference type="EMBL" id="JAPDUS010000026">
    <property type="protein sequence ID" value="MCW4094336.1"/>
    <property type="molecule type" value="Genomic_DNA"/>
</dbReference>
<gene>
    <name evidence="1" type="ORF">ONT05_12410</name>
</gene>
<protein>
    <submittedName>
        <fullName evidence="1">Uncharacterized protein</fullName>
    </submittedName>
</protein>
<dbReference type="Proteomes" id="UP001209074">
    <property type="component" value="Unassembled WGS sequence"/>
</dbReference>
<sequence>MSQAVIRINAQAEVLPEGCRVVKTESSEGGTDINTVKMIN</sequence>
<reference evidence="1" key="1">
    <citation type="submission" date="2022-11" db="EMBL/GenBank/DDBJ databases">
        <title>Genomic repertoires linked with pathogenic potency of arthritogenic Prevotella copri isolated from the gut of rheumatoid arthritis patients.</title>
        <authorList>
            <person name="Nii T."/>
            <person name="Maeda Y."/>
            <person name="Motooka D."/>
            <person name="Naito M."/>
            <person name="Matsumoto Y."/>
            <person name="Ogawa T."/>
            <person name="Oguro-Igashira E."/>
            <person name="Kishikawa T."/>
            <person name="Yamashita M."/>
            <person name="Koizumi S."/>
            <person name="Kurakawa T."/>
            <person name="Okumura R."/>
            <person name="Kayama H."/>
            <person name="Murakami M."/>
            <person name="Sakaguchi T."/>
            <person name="Das B."/>
            <person name="Nakamura S."/>
            <person name="Okada Y."/>
            <person name="Kumanogoh A."/>
            <person name="Takeda K."/>
        </authorList>
    </citation>
    <scope>NUCLEOTIDE SEQUENCE</scope>
    <source>
        <strain evidence="1">N016-13</strain>
    </source>
</reference>
<name>A0AAW5U2B7_9BACT</name>
<dbReference type="AlphaFoldDB" id="A0AAW5U2B7"/>
<organism evidence="1 2">
    <name type="scientific">Segatella copri</name>
    <dbReference type="NCBI Taxonomy" id="165179"/>
    <lineage>
        <taxon>Bacteria</taxon>
        <taxon>Pseudomonadati</taxon>
        <taxon>Bacteroidota</taxon>
        <taxon>Bacteroidia</taxon>
        <taxon>Bacteroidales</taxon>
        <taxon>Prevotellaceae</taxon>
        <taxon>Segatella</taxon>
    </lineage>
</organism>
<proteinExistence type="predicted"/>
<evidence type="ECO:0000313" key="1">
    <source>
        <dbReference type="EMBL" id="MCW4094336.1"/>
    </source>
</evidence>
<evidence type="ECO:0000313" key="2">
    <source>
        <dbReference type="Proteomes" id="UP001209074"/>
    </source>
</evidence>
<accession>A0AAW5U2B7</accession>
<comment type="caution">
    <text evidence="1">The sequence shown here is derived from an EMBL/GenBank/DDBJ whole genome shotgun (WGS) entry which is preliminary data.</text>
</comment>
<dbReference type="RefSeq" id="WP_264980808.1">
    <property type="nucleotide sequence ID" value="NZ_JAPDUS010000026.1"/>
</dbReference>